<feature type="region of interest" description="Disordered" evidence="2">
    <location>
        <begin position="1"/>
        <end position="21"/>
    </location>
</feature>
<accession>A0A6N6MMU8</accession>
<evidence type="ECO:0000313" key="5">
    <source>
        <dbReference type="Proteomes" id="UP000441523"/>
    </source>
</evidence>
<dbReference type="GO" id="GO:0000976">
    <property type="term" value="F:transcription cis-regulatory region binding"/>
    <property type="evidence" value="ECO:0007669"/>
    <property type="project" value="TreeGrafter"/>
</dbReference>
<keyword evidence="5" id="KW-1185">Reference proteome</keyword>
<dbReference type="PANTHER" id="PTHR47894">
    <property type="entry name" value="HTH-TYPE TRANSCRIPTIONAL REGULATOR GADX"/>
    <property type="match status" value="1"/>
</dbReference>
<dbReference type="RefSeq" id="WP_150965458.1">
    <property type="nucleotide sequence ID" value="NZ_VZZJ01000020.1"/>
</dbReference>
<feature type="compositionally biased region" description="Polar residues" evidence="2">
    <location>
        <begin position="1"/>
        <end position="20"/>
    </location>
</feature>
<evidence type="ECO:0000313" key="4">
    <source>
        <dbReference type="EMBL" id="KAB1071201.1"/>
    </source>
</evidence>
<evidence type="ECO:0000256" key="2">
    <source>
        <dbReference type="SAM" id="MobiDB-lite"/>
    </source>
</evidence>
<gene>
    <name evidence="4" type="ORF">F6X51_20120</name>
</gene>
<comment type="caution">
    <text evidence="4">The sequence shown here is derived from an EMBL/GenBank/DDBJ whole genome shotgun (WGS) entry which is preliminary data.</text>
</comment>
<dbReference type="GO" id="GO:0005829">
    <property type="term" value="C:cytosol"/>
    <property type="evidence" value="ECO:0007669"/>
    <property type="project" value="TreeGrafter"/>
</dbReference>
<reference evidence="4 5" key="1">
    <citation type="submission" date="2019-09" db="EMBL/GenBank/DDBJ databases">
        <title>YIM 132548 draft genome.</title>
        <authorList>
            <person name="Jiang L."/>
        </authorList>
    </citation>
    <scope>NUCLEOTIDE SEQUENCE [LARGE SCALE GENOMIC DNA]</scope>
    <source>
        <strain evidence="4 5">YIM 132548</strain>
    </source>
</reference>
<proteinExistence type="predicted"/>
<name>A0A6N6MMU8_9HYPH</name>
<dbReference type="AlphaFoldDB" id="A0A6N6MMU8"/>
<evidence type="ECO:0000256" key="1">
    <source>
        <dbReference type="ARBA" id="ARBA00023125"/>
    </source>
</evidence>
<keyword evidence="1" id="KW-0238">DNA-binding</keyword>
<protein>
    <submittedName>
        <fullName evidence="4">AraC family transcriptional regulator</fullName>
    </submittedName>
</protein>
<dbReference type="GO" id="GO:0003700">
    <property type="term" value="F:DNA-binding transcription factor activity"/>
    <property type="evidence" value="ECO:0007669"/>
    <property type="project" value="TreeGrafter"/>
</dbReference>
<dbReference type="InterPro" id="IPR032687">
    <property type="entry name" value="AraC-type_N"/>
</dbReference>
<feature type="domain" description="HTH-type transcriptional regulator AraC-type N-terminal" evidence="3">
    <location>
        <begin position="50"/>
        <end position="202"/>
    </location>
</feature>
<dbReference type="Proteomes" id="UP000441523">
    <property type="component" value="Unassembled WGS sequence"/>
</dbReference>
<dbReference type="EMBL" id="VZZJ01000020">
    <property type="protein sequence ID" value="KAB1071201.1"/>
    <property type="molecule type" value="Genomic_DNA"/>
</dbReference>
<organism evidence="4 5">
    <name type="scientific">Methylobacterium planeticum</name>
    <dbReference type="NCBI Taxonomy" id="2615211"/>
    <lineage>
        <taxon>Bacteria</taxon>
        <taxon>Pseudomonadati</taxon>
        <taxon>Pseudomonadota</taxon>
        <taxon>Alphaproteobacteria</taxon>
        <taxon>Hyphomicrobiales</taxon>
        <taxon>Methylobacteriaceae</taxon>
        <taxon>Methylobacterium</taxon>
    </lineage>
</organism>
<sequence>MSSSAGLHTGESAQLSTATASPGAAVQPSPIGFVHLRVARAIHAVLAELGADPDALTAEAGLDPQLFEDGSRLIPFSGLGRLMAVGGDHTRCPHLGLLVGQRATLASLGLIGLLMRNSETVGGALRALEAHLGGHNRGAVVGLGVYDDTAVLSYAPYEPEAEGGGLHSERALATVTNLLRALCGADWTPLEVLMPRSAPRSSAVPTPPWPIWAATFGWIRKSSARSASG</sequence>
<dbReference type="PANTHER" id="PTHR47894:SF4">
    <property type="entry name" value="HTH-TYPE TRANSCRIPTIONAL REGULATOR GADX"/>
    <property type="match status" value="1"/>
</dbReference>
<evidence type="ECO:0000259" key="3">
    <source>
        <dbReference type="Pfam" id="PF12625"/>
    </source>
</evidence>
<dbReference type="Pfam" id="PF12625">
    <property type="entry name" value="Arabinose_bd"/>
    <property type="match status" value="1"/>
</dbReference>